<dbReference type="FunFam" id="3.40.50.1000:FF:000028">
    <property type="entry name" value="Calcium-transporting P-type ATPase, putative"/>
    <property type="match status" value="1"/>
</dbReference>
<keyword evidence="9 11" id="KW-1133">Transmembrane helix</keyword>
<dbReference type="FunFam" id="2.70.150.10:FF:000160">
    <property type="entry name" value="Sarcoplasmic/endoplasmic reticulum calcium ATPase 1"/>
    <property type="match status" value="1"/>
</dbReference>
<feature type="transmembrane region" description="Helical" evidence="11">
    <location>
        <begin position="875"/>
        <end position="892"/>
    </location>
</feature>
<keyword evidence="7" id="KW-0460">Magnesium</keyword>
<dbReference type="GO" id="GO:0005886">
    <property type="term" value="C:plasma membrane"/>
    <property type="evidence" value="ECO:0007669"/>
    <property type="project" value="TreeGrafter"/>
</dbReference>
<keyword evidence="6" id="KW-0067">ATP-binding</keyword>
<dbReference type="GO" id="GO:1990573">
    <property type="term" value="P:potassium ion import across plasma membrane"/>
    <property type="evidence" value="ECO:0007669"/>
    <property type="project" value="TreeGrafter"/>
</dbReference>
<dbReference type="PRINTS" id="PR00120">
    <property type="entry name" value="HATPASE"/>
</dbReference>
<dbReference type="Proteomes" id="UP000010366">
    <property type="component" value="Chromosome"/>
</dbReference>
<dbReference type="Gene3D" id="3.40.50.1000">
    <property type="entry name" value="HAD superfamily/HAD-like"/>
    <property type="match status" value="1"/>
</dbReference>
<gene>
    <name evidence="13" type="ORF">Cha6605_2717</name>
</gene>
<feature type="transmembrane region" description="Helical" evidence="11">
    <location>
        <begin position="282"/>
        <end position="309"/>
    </location>
</feature>
<dbReference type="SFLD" id="SFLDG00002">
    <property type="entry name" value="C1.7:_P-type_atpase_like"/>
    <property type="match status" value="1"/>
</dbReference>
<dbReference type="SUPFAM" id="SSF81665">
    <property type="entry name" value="Calcium ATPase, transmembrane domain M"/>
    <property type="match status" value="1"/>
</dbReference>
<feature type="transmembrane region" description="Helical" evidence="11">
    <location>
        <begin position="768"/>
        <end position="787"/>
    </location>
</feature>
<dbReference type="STRING" id="1173020.Cha6605_2717"/>
<dbReference type="InterPro" id="IPR023214">
    <property type="entry name" value="HAD_sf"/>
</dbReference>
<dbReference type="PRINTS" id="PR00119">
    <property type="entry name" value="CATATPASE"/>
</dbReference>
<dbReference type="Gene3D" id="3.40.1110.10">
    <property type="entry name" value="Calcium-transporting ATPase, cytoplasmic domain N"/>
    <property type="match status" value="1"/>
</dbReference>
<feature type="transmembrane region" description="Helical" evidence="11">
    <location>
        <begin position="60"/>
        <end position="82"/>
    </location>
</feature>
<dbReference type="SUPFAM" id="SSF81653">
    <property type="entry name" value="Calcium ATPase, transduction domain A"/>
    <property type="match status" value="1"/>
</dbReference>
<evidence type="ECO:0000256" key="8">
    <source>
        <dbReference type="ARBA" id="ARBA00022967"/>
    </source>
</evidence>
<dbReference type="Pfam" id="PF00690">
    <property type="entry name" value="Cation_ATPase_N"/>
    <property type="match status" value="1"/>
</dbReference>
<dbReference type="InterPro" id="IPR018303">
    <property type="entry name" value="ATPase_P-typ_P_site"/>
</dbReference>
<feature type="transmembrane region" description="Helical" evidence="11">
    <location>
        <begin position="252"/>
        <end position="270"/>
    </location>
</feature>
<dbReference type="SMART" id="SM00831">
    <property type="entry name" value="Cation_ATPase_N"/>
    <property type="match status" value="1"/>
</dbReference>
<dbReference type="Pfam" id="PF08282">
    <property type="entry name" value="Hydrolase_3"/>
    <property type="match status" value="1"/>
</dbReference>
<feature type="transmembrane region" description="Helical" evidence="11">
    <location>
        <begin position="837"/>
        <end position="855"/>
    </location>
</feature>
<sequence length="899" mass="96747">MTLTNLSPQQWHAIPADEAARMLDSKLALGLTAAEAQQRHDRFGANQLVGKPGKSAWVRFLLQFNQPLLYILLAAGVVTAFLQEWIDSGVIFGVTIINAIIGFIQESRAESAIAALAKSVTTETTLIRDGRTQRVPADRLVPGDLVELAAGDKIPADLRLVAVSNLTVDESGLTGESVPIQKDTQPLETGVALAERTCMAYMGSLVSSGQGQGLVVAIANATETGRISQLMEQSTDVETPITRKLGKFSKKLLYIVLGLAVLNFLVALRQNESWVEVFTTTVAFAVAAIPEGLPAIVTITLAIGVSRLAKRNAIVRKLAAVETLGSTTVICSDKTGTLTENQMTVQAIFAGDRLYRVTGVGYNPDGEILAADLATTPALYECLTAGLLCNDSHLQPQSDGQYTIVGDPTEAALIVVAHKAGLNREDSAAQMPRLDVIPFESQFQYMATLHQTDPNEKSIYVKGSTEAILQRCDRMLDEHKESIEIDRVQIERQADEMAQQGLRVLAFATKSVTSLPQPLSHRDLDRGLVFLGLQGMLDPPRTAAIAAVRDCQAAGIKVKMITGDHVLTATAIARMMQLSSGQEIESYSGRDLSQMSDSEFANAAASGNVFARVAPEQKLRLVEALQAKGEIVAMTGDGVNDAPALKQADLGIAMGITGTEVAKEAAAMILTDDNFASIAAAVEEGRTVYQNLLRAIAFALPVNGGEGLTILAGVLMGTALPILPLQILWINMVSATALTIPLAFEPKSIAVMKLPPRNPNEPLLTARLLRRIVIISLFNVIAVFGSFEWAQQTIGNIALSRTMAVNTLISAEAFYLLSITQFVPSIFAKLRDRRRPIAYIPAIGIAAILVLQWLFVEWSVMNQLFQTVPLSFDRAAISVAVSLPVVIVVKLLDRFDPIE</sequence>
<dbReference type="InterPro" id="IPR023298">
    <property type="entry name" value="ATPase_P-typ_TM_dom_sf"/>
</dbReference>
<dbReference type="InterPro" id="IPR004014">
    <property type="entry name" value="ATPase_P-typ_cation-transptr_N"/>
</dbReference>
<evidence type="ECO:0000313" key="13">
    <source>
        <dbReference type="EMBL" id="AFY93757.1"/>
    </source>
</evidence>
<evidence type="ECO:0000256" key="9">
    <source>
        <dbReference type="ARBA" id="ARBA00022989"/>
    </source>
</evidence>
<feature type="transmembrane region" description="Helical" evidence="11">
    <location>
        <begin position="807"/>
        <end position="830"/>
    </location>
</feature>
<keyword evidence="14" id="KW-1185">Reference proteome</keyword>
<keyword evidence="5" id="KW-0547">Nucleotide-binding</keyword>
<dbReference type="KEGG" id="cmp:Cha6605_2717"/>
<dbReference type="FunFam" id="3.40.50.1000:FF:000001">
    <property type="entry name" value="Phospholipid-transporting ATPase IC"/>
    <property type="match status" value="1"/>
</dbReference>
<organism evidence="13 14">
    <name type="scientific">Chamaesiphon minutus (strain ATCC 27169 / PCC 6605)</name>
    <dbReference type="NCBI Taxonomy" id="1173020"/>
    <lineage>
        <taxon>Bacteria</taxon>
        <taxon>Bacillati</taxon>
        <taxon>Cyanobacteriota</taxon>
        <taxon>Cyanophyceae</taxon>
        <taxon>Gomontiellales</taxon>
        <taxon>Chamaesiphonaceae</taxon>
        <taxon>Chamaesiphon</taxon>
    </lineage>
</organism>
<evidence type="ECO:0000256" key="1">
    <source>
        <dbReference type="ARBA" id="ARBA00004127"/>
    </source>
</evidence>
<evidence type="ECO:0000256" key="11">
    <source>
        <dbReference type="SAM" id="Phobius"/>
    </source>
</evidence>
<dbReference type="InterPro" id="IPR001757">
    <property type="entry name" value="P_typ_ATPase"/>
</dbReference>
<dbReference type="SUPFAM" id="SSF56784">
    <property type="entry name" value="HAD-like"/>
    <property type="match status" value="1"/>
</dbReference>
<dbReference type="GO" id="GO:0006883">
    <property type="term" value="P:intracellular sodium ion homeostasis"/>
    <property type="evidence" value="ECO:0007669"/>
    <property type="project" value="TreeGrafter"/>
</dbReference>
<feature type="transmembrane region" description="Helical" evidence="11">
    <location>
        <begin position="695"/>
        <end position="716"/>
    </location>
</feature>
<dbReference type="PANTHER" id="PTHR43294:SF20">
    <property type="entry name" value="P-TYPE ATPASE"/>
    <property type="match status" value="1"/>
</dbReference>
<dbReference type="InterPro" id="IPR008250">
    <property type="entry name" value="ATPase_P-typ_transduc_dom_A_sf"/>
</dbReference>
<dbReference type="eggNOG" id="COG0474">
    <property type="taxonomic scope" value="Bacteria"/>
</dbReference>
<dbReference type="SUPFAM" id="SSF81660">
    <property type="entry name" value="Metal cation-transporting ATPase, ATP-binding domain N"/>
    <property type="match status" value="1"/>
</dbReference>
<evidence type="ECO:0000256" key="5">
    <source>
        <dbReference type="ARBA" id="ARBA00022741"/>
    </source>
</evidence>
<dbReference type="Gene3D" id="1.20.1110.10">
    <property type="entry name" value="Calcium-transporting ATPase, transmembrane domain"/>
    <property type="match status" value="1"/>
</dbReference>
<name>K9UF74_CHAP6</name>
<dbReference type="InterPro" id="IPR006068">
    <property type="entry name" value="ATPase_P-typ_cation-transptr_C"/>
</dbReference>
<keyword evidence="8" id="KW-1278">Translocase</keyword>
<protein>
    <submittedName>
        <fullName evidence="13">P-type ATPase, translocating</fullName>
    </submittedName>
</protein>
<keyword evidence="3" id="KW-0597">Phosphoprotein</keyword>
<proteinExistence type="inferred from homology"/>
<comment type="subcellular location">
    <subcellularLocation>
        <location evidence="1">Endomembrane system</location>
        <topology evidence="1">Multi-pass membrane protein</topology>
    </subcellularLocation>
</comment>
<dbReference type="AlphaFoldDB" id="K9UF74"/>
<dbReference type="Pfam" id="PF00122">
    <property type="entry name" value="E1-E2_ATPase"/>
    <property type="match status" value="1"/>
</dbReference>
<dbReference type="NCBIfam" id="TIGR01494">
    <property type="entry name" value="ATPase_P-type"/>
    <property type="match status" value="2"/>
</dbReference>
<feature type="domain" description="Cation-transporting P-type ATPase N-terminal" evidence="12">
    <location>
        <begin position="10"/>
        <end position="84"/>
    </location>
</feature>
<dbReference type="Pfam" id="PF00689">
    <property type="entry name" value="Cation_ATPase_C"/>
    <property type="match status" value="1"/>
</dbReference>
<evidence type="ECO:0000259" key="12">
    <source>
        <dbReference type="SMART" id="SM00831"/>
    </source>
</evidence>
<dbReference type="GO" id="GO:0005391">
    <property type="term" value="F:P-type sodium:potassium-exchanging transporter activity"/>
    <property type="evidence" value="ECO:0007669"/>
    <property type="project" value="TreeGrafter"/>
</dbReference>
<dbReference type="OrthoDB" id="499468at2"/>
<keyword evidence="10 11" id="KW-0472">Membrane</keyword>
<dbReference type="GO" id="GO:0005524">
    <property type="term" value="F:ATP binding"/>
    <property type="evidence" value="ECO:0007669"/>
    <property type="project" value="UniProtKB-KW"/>
</dbReference>
<dbReference type="EMBL" id="CP003600">
    <property type="protein sequence ID" value="AFY93757.1"/>
    <property type="molecule type" value="Genomic_DNA"/>
</dbReference>
<evidence type="ECO:0000256" key="3">
    <source>
        <dbReference type="ARBA" id="ARBA00022553"/>
    </source>
</evidence>
<keyword evidence="4 11" id="KW-0812">Transmembrane</keyword>
<evidence type="ECO:0000256" key="7">
    <source>
        <dbReference type="ARBA" id="ARBA00022842"/>
    </source>
</evidence>
<dbReference type="GO" id="GO:1902600">
    <property type="term" value="P:proton transmembrane transport"/>
    <property type="evidence" value="ECO:0007669"/>
    <property type="project" value="TreeGrafter"/>
</dbReference>
<dbReference type="PANTHER" id="PTHR43294">
    <property type="entry name" value="SODIUM/POTASSIUM-TRANSPORTING ATPASE SUBUNIT ALPHA"/>
    <property type="match status" value="1"/>
</dbReference>
<dbReference type="PROSITE" id="PS00154">
    <property type="entry name" value="ATPASE_E1_E2"/>
    <property type="match status" value="1"/>
</dbReference>
<dbReference type="InterPro" id="IPR036412">
    <property type="entry name" value="HAD-like_sf"/>
</dbReference>
<dbReference type="InterPro" id="IPR059000">
    <property type="entry name" value="ATPase_P-type_domA"/>
</dbReference>
<dbReference type="GO" id="GO:0016887">
    <property type="term" value="F:ATP hydrolysis activity"/>
    <property type="evidence" value="ECO:0007669"/>
    <property type="project" value="InterPro"/>
</dbReference>
<dbReference type="InterPro" id="IPR050510">
    <property type="entry name" value="Cation_transp_ATPase_P-type"/>
</dbReference>
<dbReference type="HOGENOM" id="CLU_002360_3_0_3"/>
<dbReference type="GO" id="GO:0030007">
    <property type="term" value="P:intracellular potassium ion homeostasis"/>
    <property type="evidence" value="ECO:0007669"/>
    <property type="project" value="TreeGrafter"/>
</dbReference>
<dbReference type="Gene3D" id="2.70.150.10">
    <property type="entry name" value="Calcium-transporting ATPase, cytoplasmic transduction domain A"/>
    <property type="match status" value="1"/>
</dbReference>
<dbReference type="SFLD" id="SFLDS00003">
    <property type="entry name" value="Haloacid_Dehalogenase"/>
    <property type="match status" value="1"/>
</dbReference>
<dbReference type="InterPro" id="IPR044492">
    <property type="entry name" value="P_typ_ATPase_HD_dom"/>
</dbReference>
<dbReference type="GO" id="GO:0036376">
    <property type="term" value="P:sodium ion export across plasma membrane"/>
    <property type="evidence" value="ECO:0007669"/>
    <property type="project" value="TreeGrafter"/>
</dbReference>
<feature type="transmembrane region" description="Helical" evidence="11">
    <location>
        <begin position="88"/>
        <end position="104"/>
    </location>
</feature>
<reference evidence="13 14" key="1">
    <citation type="submission" date="2012-05" db="EMBL/GenBank/DDBJ databases">
        <title>Finished chromosome of genome of Chamaesiphon sp. PCC 6605.</title>
        <authorList>
            <consortium name="US DOE Joint Genome Institute"/>
            <person name="Gugger M."/>
            <person name="Coursin T."/>
            <person name="Rippka R."/>
            <person name="Tandeau De Marsac N."/>
            <person name="Huntemann M."/>
            <person name="Wei C.-L."/>
            <person name="Han J."/>
            <person name="Detter J.C."/>
            <person name="Han C."/>
            <person name="Tapia R."/>
            <person name="Chen A."/>
            <person name="Kyrpides N."/>
            <person name="Mavromatis K."/>
            <person name="Markowitz V."/>
            <person name="Szeto E."/>
            <person name="Ivanova N."/>
            <person name="Pagani I."/>
            <person name="Pati A."/>
            <person name="Goodwin L."/>
            <person name="Nordberg H.P."/>
            <person name="Cantor M.N."/>
            <person name="Hua S.X."/>
            <person name="Woyke T."/>
            <person name="Kerfeld C.A."/>
        </authorList>
    </citation>
    <scope>NUCLEOTIDE SEQUENCE [LARGE SCALE GENOMIC DNA]</scope>
    <source>
        <strain evidence="14">ATCC 27169 / PCC 6605</strain>
    </source>
</reference>
<dbReference type="SFLD" id="SFLDF00027">
    <property type="entry name" value="p-type_atpase"/>
    <property type="match status" value="1"/>
</dbReference>
<dbReference type="GO" id="GO:0012505">
    <property type="term" value="C:endomembrane system"/>
    <property type="evidence" value="ECO:0007669"/>
    <property type="project" value="UniProtKB-SubCell"/>
</dbReference>
<dbReference type="RefSeq" id="WP_015159903.1">
    <property type="nucleotide sequence ID" value="NC_019697.1"/>
</dbReference>
<dbReference type="InterPro" id="IPR023299">
    <property type="entry name" value="ATPase_P-typ_cyto_dom_N"/>
</dbReference>
<evidence type="ECO:0000256" key="2">
    <source>
        <dbReference type="ARBA" id="ARBA00005675"/>
    </source>
</evidence>
<comment type="similarity">
    <text evidence="2">Belongs to the cation transport ATPase (P-type) (TC 3.A.3) family. Type IIA subfamily.</text>
</comment>
<evidence type="ECO:0000313" key="14">
    <source>
        <dbReference type="Proteomes" id="UP000010366"/>
    </source>
</evidence>
<feature type="transmembrane region" description="Helical" evidence="11">
    <location>
        <begin position="722"/>
        <end position="744"/>
    </location>
</feature>
<evidence type="ECO:0000256" key="6">
    <source>
        <dbReference type="ARBA" id="ARBA00022840"/>
    </source>
</evidence>
<dbReference type="PATRIC" id="fig|1173020.3.peg.3098"/>
<accession>K9UF74</accession>
<evidence type="ECO:0000256" key="4">
    <source>
        <dbReference type="ARBA" id="ARBA00022692"/>
    </source>
</evidence>
<dbReference type="Pfam" id="PF13246">
    <property type="entry name" value="Cation_ATPase"/>
    <property type="match status" value="1"/>
</dbReference>
<evidence type="ECO:0000256" key="10">
    <source>
        <dbReference type="ARBA" id="ARBA00023136"/>
    </source>
</evidence>